<dbReference type="GO" id="GO:0043565">
    <property type="term" value="F:sequence-specific DNA binding"/>
    <property type="evidence" value="ECO:0007669"/>
    <property type="project" value="InterPro"/>
</dbReference>
<dbReference type="PANTHER" id="PTHR10015">
    <property type="entry name" value="HEAT SHOCK TRANSCRIPTION FACTOR"/>
    <property type="match status" value="1"/>
</dbReference>
<evidence type="ECO:0000256" key="4">
    <source>
        <dbReference type="SAM" id="MobiDB-lite"/>
    </source>
</evidence>
<dbReference type="Pfam" id="PF00447">
    <property type="entry name" value="HSF_DNA-bind"/>
    <property type="match status" value="1"/>
</dbReference>
<evidence type="ECO:0000256" key="2">
    <source>
        <dbReference type="RuleBase" id="RU004020"/>
    </source>
</evidence>
<evidence type="ECO:0000313" key="6">
    <source>
        <dbReference type="EMBL" id="KAG7345149.1"/>
    </source>
</evidence>
<comment type="caution">
    <text evidence="6">The sequence shown here is derived from an EMBL/GenBank/DDBJ whole genome shotgun (WGS) entry which is preliminary data.</text>
</comment>
<sequence>MTSDTETMAVVADVNPTSESAFPANLTTTLAFLPRSTSKKFPFKCHEMLSYAERQGLDDVVAWLPGGKGFIIHDQDQFCKRVLRETFNHNNYKSFEKQCGNWMYKREVTEKGAKIFSHPNFLRGRKSLCQSMTSKSTRSKKSEVVAKKTSSEPKIKPETVAREISTLEADDRSATLVAALAQAVATQQQQSPVAAAASRLELRNRLAAVAASSPAAANALMNALQKRVAAKSAIAAAVAASAPPSNDLAVVLAKAAVHRSATLERLQLQQEFQRQQQALLLEQQKVEAEHQQQYEAHIQLLLAAHQKRQEQLQQQHLQKEASKLISVPAPSATTFLQEIVKDRKEQEERAAALLALRVPR</sequence>
<evidence type="ECO:0000259" key="5">
    <source>
        <dbReference type="SMART" id="SM00415"/>
    </source>
</evidence>
<dbReference type="PANTHER" id="PTHR10015:SF206">
    <property type="entry name" value="HSF-TYPE DNA-BINDING DOMAIN-CONTAINING PROTEIN"/>
    <property type="match status" value="1"/>
</dbReference>
<gene>
    <name evidence="6" type="ORF">IV203_032680</name>
</gene>
<reference evidence="6" key="2">
    <citation type="submission" date="2021-04" db="EMBL/GenBank/DDBJ databases">
        <authorList>
            <person name="Podell S."/>
        </authorList>
    </citation>
    <scope>NUCLEOTIDE SEQUENCE</scope>
    <source>
        <strain evidence="6">Hildebrandi</strain>
    </source>
</reference>
<organism evidence="6 7">
    <name type="scientific">Nitzschia inconspicua</name>
    <dbReference type="NCBI Taxonomy" id="303405"/>
    <lineage>
        <taxon>Eukaryota</taxon>
        <taxon>Sar</taxon>
        <taxon>Stramenopiles</taxon>
        <taxon>Ochrophyta</taxon>
        <taxon>Bacillariophyta</taxon>
        <taxon>Bacillariophyceae</taxon>
        <taxon>Bacillariophycidae</taxon>
        <taxon>Bacillariales</taxon>
        <taxon>Bacillariaceae</taxon>
        <taxon>Nitzschia</taxon>
    </lineage>
</organism>
<feature type="compositionally biased region" description="Basic and acidic residues" evidence="4">
    <location>
        <begin position="140"/>
        <end position="154"/>
    </location>
</feature>
<evidence type="ECO:0000256" key="3">
    <source>
        <dbReference type="SAM" id="Coils"/>
    </source>
</evidence>
<dbReference type="EMBL" id="JAGRRH010000022">
    <property type="protein sequence ID" value="KAG7345149.1"/>
    <property type="molecule type" value="Genomic_DNA"/>
</dbReference>
<proteinExistence type="inferred from homology"/>
<keyword evidence="1 6" id="KW-0238">DNA-binding</keyword>
<dbReference type="SMART" id="SM00415">
    <property type="entry name" value="HSF"/>
    <property type="match status" value="1"/>
</dbReference>
<protein>
    <submittedName>
        <fullName evidence="6">HSF-type DNA-binding protein</fullName>
    </submittedName>
</protein>
<dbReference type="GO" id="GO:0003700">
    <property type="term" value="F:DNA-binding transcription factor activity"/>
    <property type="evidence" value="ECO:0007669"/>
    <property type="project" value="InterPro"/>
</dbReference>
<comment type="similarity">
    <text evidence="2">Belongs to the HSF family.</text>
</comment>
<evidence type="ECO:0000313" key="7">
    <source>
        <dbReference type="Proteomes" id="UP000693970"/>
    </source>
</evidence>
<dbReference type="AlphaFoldDB" id="A0A9K3PHH7"/>
<feature type="region of interest" description="Disordered" evidence="4">
    <location>
        <begin position="132"/>
        <end position="154"/>
    </location>
</feature>
<feature type="coiled-coil region" evidence="3">
    <location>
        <begin position="302"/>
        <end position="356"/>
    </location>
</feature>
<feature type="domain" description="HSF-type DNA-binding" evidence="5">
    <location>
        <begin position="37"/>
        <end position="135"/>
    </location>
</feature>
<keyword evidence="7" id="KW-1185">Reference proteome</keyword>
<accession>A0A9K3PHH7</accession>
<reference evidence="6" key="1">
    <citation type="journal article" date="2021" name="Sci. Rep.">
        <title>Diploid genomic architecture of Nitzschia inconspicua, an elite biomass production diatom.</title>
        <authorList>
            <person name="Oliver A."/>
            <person name="Podell S."/>
            <person name="Pinowska A."/>
            <person name="Traller J.C."/>
            <person name="Smith S.R."/>
            <person name="McClure R."/>
            <person name="Beliaev A."/>
            <person name="Bohutskyi P."/>
            <person name="Hill E.A."/>
            <person name="Rabines A."/>
            <person name="Zheng H."/>
            <person name="Allen L.Z."/>
            <person name="Kuo A."/>
            <person name="Grigoriev I.V."/>
            <person name="Allen A.E."/>
            <person name="Hazlebeck D."/>
            <person name="Allen E.E."/>
        </authorList>
    </citation>
    <scope>NUCLEOTIDE SEQUENCE</scope>
    <source>
        <strain evidence="6">Hildebrandi</strain>
    </source>
</reference>
<name>A0A9K3PHH7_9STRA</name>
<evidence type="ECO:0000256" key="1">
    <source>
        <dbReference type="ARBA" id="ARBA00023125"/>
    </source>
</evidence>
<dbReference type="Proteomes" id="UP000693970">
    <property type="component" value="Unassembled WGS sequence"/>
</dbReference>
<keyword evidence="3" id="KW-0175">Coiled coil</keyword>
<dbReference type="InterPro" id="IPR000232">
    <property type="entry name" value="HSF_DNA-bd"/>
</dbReference>